<evidence type="ECO:0000313" key="2">
    <source>
        <dbReference type="Proteomes" id="UP000186040"/>
    </source>
</evidence>
<dbReference type="OrthoDB" id="3822696at2"/>
<reference evidence="1 2" key="1">
    <citation type="submission" date="2016-10" db="EMBL/GenBank/DDBJ databases">
        <title>The Draft Genome Sequence of Actinokineospora bangkokensis 44EHWT reveals the biosynthetic pathway of antifungal compounds Thailandins with unusual extender unit butylmalonyl-CoA.</title>
        <authorList>
            <person name="Greule A."/>
            <person name="Intra B."/>
            <person name="Flemming S."/>
            <person name="Rommel M.G."/>
            <person name="Panbangred W."/>
            <person name="Bechthold A."/>
        </authorList>
    </citation>
    <scope>NUCLEOTIDE SEQUENCE [LARGE SCALE GENOMIC DNA]</scope>
    <source>
        <strain evidence="1 2">44EHW</strain>
    </source>
</reference>
<proteinExistence type="predicted"/>
<accession>A0A1Q9LQQ5</accession>
<dbReference type="AlphaFoldDB" id="A0A1Q9LQQ5"/>
<comment type="caution">
    <text evidence="1">The sequence shown here is derived from an EMBL/GenBank/DDBJ whole genome shotgun (WGS) entry which is preliminary data.</text>
</comment>
<protein>
    <submittedName>
        <fullName evidence="1">Uncharacterized protein</fullName>
    </submittedName>
</protein>
<sequence length="210" mass="22968">MADRLSHKQTAAMFALMVTAREVSNPDLTEIAGFPLNGAERRQLNDLGLVVSSKQGRCYVHELTDDGWAWCSAELAEGTPPPPQPRSLLVGSFYLVLASLHRYLARQGHPLSEVFRPVVDLTAEQIEDRIREAYTKLARRPQDWVRLADLRPLLDGAPSAEVDAVLLDLSKLGAVHLAPLSDRKRLTPADHAAAIRVGGADSHLVVVEAS</sequence>
<dbReference type="STRING" id="1193682.BJP25_11325"/>
<dbReference type="EMBL" id="MKQR01000007">
    <property type="protein sequence ID" value="OLR94350.1"/>
    <property type="molecule type" value="Genomic_DNA"/>
</dbReference>
<dbReference type="RefSeq" id="WP_075973732.1">
    <property type="nucleotide sequence ID" value="NZ_MKQR01000007.1"/>
</dbReference>
<keyword evidence="2" id="KW-1185">Reference proteome</keyword>
<evidence type="ECO:0000313" key="1">
    <source>
        <dbReference type="EMBL" id="OLR94350.1"/>
    </source>
</evidence>
<organism evidence="1 2">
    <name type="scientific">Actinokineospora bangkokensis</name>
    <dbReference type="NCBI Taxonomy" id="1193682"/>
    <lineage>
        <taxon>Bacteria</taxon>
        <taxon>Bacillati</taxon>
        <taxon>Actinomycetota</taxon>
        <taxon>Actinomycetes</taxon>
        <taxon>Pseudonocardiales</taxon>
        <taxon>Pseudonocardiaceae</taxon>
        <taxon>Actinokineospora</taxon>
    </lineage>
</organism>
<gene>
    <name evidence="1" type="ORF">BJP25_11325</name>
</gene>
<dbReference type="Proteomes" id="UP000186040">
    <property type="component" value="Unassembled WGS sequence"/>
</dbReference>
<name>A0A1Q9LQQ5_9PSEU</name>